<dbReference type="Gene3D" id="1.10.150.20">
    <property type="entry name" value="5' to 3' exonuclease, C-terminal subdomain"/>
    <property type="match status" value="1"/>
</dbReference>
<evidence type="ECO:0000313" key="9">
    <source>
        <dbReference type="Proteomes" id="UP000824263"/>
    </source>
</evidence>
<keyword evidence="4 6" id="KW-0233">DNA recombination</keyword>
<dbReference type="GO" id="GO:0009379">
    <property type="term" value="C:Holliday junction helicase complex"/>
    <property type="evidence" value="ECO:0007669"/>
    <property type="project" value="InterPro"/>
</dbReference>
<comment type="caution">
    <text evidence="6">Lacks conserved residue(s) required for the propagation of feature annotation.</text>
</comment>
<dbReference type="Pfam" id="PF14520">
    <property type="entry name" value="HHH_5"/>
    <property type="match status" value="1"/>
</dbReference>
<dbReference type="InterPro" id="IPR013849">
    <property type="entry name" value="DNA_helicase_Holl-junc_RuvA_I"/>
</dbReference>
<feature type="domain" description="Helix-hairpin-helix DNA-binding motif class 1" evidence="7">
    <location>
        <begin position="108"/>
        <end position="127"/>
    </location>
</feature>
<proteinExistence type="inferred from homology"/>
<dbReference type="Gene3D" id="2.40.50.140">
    <property type="entry name" value="Nucleic acid-binding proteins"/>
    <property type="match status" value="1"/>
</dbReference>
<comment type="domain">
    <text evidence="6">Has three domains with a flexible linker between the domains II and III and assumes an 'L' shape. Domain III is highly mobile and contacts RuvB.</text>
</comment>
<reference evidence="8" key="1">
    <citation type="journal article" date="2021" name="PeerJ">
        <title>Extensive microbial diversity within the chicken gut microbiome revealed by metagenomics and culture.</title>
        <authorList>
            <person name="Gilroy R."/>
            <person name="Ravi A."/>
            <person name="Getino M."/>
            <person name="Pursley I."/>
            <person name="Horton D.L."/>
            <person name="Alikhan N.F."/>
            <person name="Baker D."/>
            <person name="Gharbi K."/>
            <person name="Hall N."/>
            <person name="Watson M."/>
            <person name="Adriaenssens E.M."/>
            <person name="Foster-Nyarko E."/>
            <person name="Jarju S."/>
            <person name="Secka A."/>
            <person name="Antonio M."/>
            <person name="Oren A."/>
            <person name="Chaudhuri R.R."/>
            <person name="La Ragione R."/>
            <person name="Hildebrand F."/>
            <person name="Pallen M.J."/>
        </authorList>
    </citation>
    <scope>NUCLEOTIDE SEQUENCE</scope>
    <source>
        <strain evidence="8">ChiSxjej1B13-11762</strain>
    </source>
</reference>
<dbReference type="GO" id="GO:0006281">
    <property type="term" value="P:DNA repair"/>
    <property type="evidence" value="ECO:0007669"/>
    <property type="project" value="UniProtKB-UniRule"/>
</dbReference>
<dbReference type="SUPFAM" id="SSF50249">
    <property type="entry name" value="Nucleic acid-binding proteins"/>
    <property type="match status" value="1"/>
</dbReference>
<dbReference type="GO" id="GO:0005737">
    <property type="term" value="C:cytoplasm"/>
    <property type="evidence" value="ECO:0007669"/>
    <property type="project" value="UniProtKB-SubCell"/>
</dbReference>
<keyword evidence="1 6" id="KW-0963">Cytoplasm</keyword>
<dbReference type="EMBL" id="DXGF01000120">
    <property type="protein sequence ID" value="HIW83952.1"/>
    <property type="molecule type" value="Genomic_DNA"/>
</dbReference>
<evidence type="ECO:0000259" key="7">
    <source>
        <dbReference type="SMART" id="SM00278"/>
    </source>
</evidence>
<dbReference type="InterPro" id="IPR010994">
    <property type="entry name" value="RuvA_2-like"/>
</dbReference>
<evidence type="ECO:0000256" key="3">
    <source>
        <dbReference type="ARBA" id="ARBA00023125"/>
    </source>
</evidence>
<dbReference type="SMART" id="SM00278">
    <property type="entry name" value="HhH1"/>
    <property type="match status" value="2"/>
</dbReference>
<dbReference type="Pfam" id="PF07499">
    <property type="entry name" value="RuvA_C"/>
    <property type="match status" value="1"/>
</dbReference>
<dbReference type="GO" id="GO:0000400">
    <property type="term" value="F:four-way junction DNA binding"/>
    <property type="evidence" value="ECO:0007669"/>
    <property type="project" value="UniProtKB-UniRule"/>
</dbReference>
<dbReference type="GO" id="GO:0005524">
    <property type="term" value="F:ATP binding"/>
    <property type="evidence" value="ECO:0007669"/>
    <property type="project" value="InterPro"/>
</dbReference>
<dbReference type="CDD" id="cd14332">
    <property type="entry name" value="UBA_RuvA_C"/>
    <property type="match status" value="1"/>
</dbReference>
<evidence type="ECO:0000256" key="2">
    <source>
        <dbReference type="ARBA" id="ARBA00022763"/>
    </source>
</evidence>
<reference evidence="8" key="2">
    <citation type="submission" date="2021-04" db="EMBL/GenBank/DDBJ databases">
        <authorList>
            <person name="Gilroy R."/>
        </authorList>
    </citation>
    <scope>NUCLEOTIDE SEQUENCE</scope>
    <source>
        <strain evidence="8">ChiSxjej1B13-11762</strain>
    </source>
</reference>
<dbReference type="Gene3D" id="1.10.8.10">
    <property type="entry name" value="DNA helicase RuvA subunit, C-terminal domain"/>
    <property type="match status" value="1"/>
</dbReference>
<dbReference type="HAMAP" id="MF_00031">
    <property type="entry name" value="DNA_HJ_migration_RuvA"/>
    <property type="match status" value="1"/>
</dbReference>
<comment type="caution">
    <text evidence="8">The sequence shown here is derived from an EMBL/GenBank/DDBJ whole genome shotgun (WGS) entry which is preliminary data.</text>
</comment>
<dbReference type="InterPro" id="IPR003583">
    <property type="entry name" value="Hlx-hairpin-Hlx_DNA-bd_motif"/>
</dbReference>
<organism evidence="8 9">
    <name type="scientific">Candidatus Dorea gallistercoris</name>
    <dbReference type="NCBI Taxonomy" id="2838542"/>
    <lineage>
        <taxon>Bacteria</taxon>
        <taxon>Bacillati</taxon>
        <taxon>Bacillota</taxon>
        <taxon>Clostridia</taxon>
        <taxon>Lachnospirales</taxon>
        <taxon>Lachnospiraceae</taxon>
        <taxon>Dorea</taxon>
    </lineage>
</organism>
<dbReference type="AlphaFoldDB" id="A0A9D1UDM4"/>
<comment type="function">
    <text evidence="6">The RuvA-RuvB-RuvC complex processes Holliday junction (HJ) DNA during genetic recombination and DNA repair, while the RuvA-RuvB complex plays an important role in the rescue of blocked DNA replication forks via replication fork reversal (RFR). RuvA specifically binds to HJ cruciform DNA, conferring on it an open structure. The RuvB hexamer acts as an ATP-dependent pump, pulling dsDNA into and through the RuvAB complex. HJ branch migration allows RuvC to scan DNA until it finds its consensus sequence, where it cleaves and resolves the cruciform DNA.</text>
</comment>
<dbReference type="GO" id="GO:0009378">
    <property type="term" value="F:four-way junction helicase activity"/>
    <property type="evidence" value="ECO:0007669"/>
    <property type="project" value="InterPro"/>
</dbReference>
<evidence type="ECO:0000256" key="6">
    <source>
        <dbReference type="HAMAP-Rule" id="MF_00031"/>
    </source>
</evidence>
<keyword evidence="3 6" id="KW-0238">DNA-binding</keyword>
<keyword evidence="2 6" id="KW-0227">DNA damage</keyword>
<dbReference type="GO" id="GO:0048476">
    <property type="term" value="C:Holliday junction resolvase complex"/>
    <property type="evidence" value="ECO:0007669"/>
    <property type="project" value="UniProtKB-UniRule"/>
</dbReference>
<dbReference type="GO" id="GO:0006310">
    <property type="term" value="P:DNA recombination"/>
    <property type="evidence" value="ECO:0007669"/>
    <property type="project" value="UniProtKB-UniRule"/>
</dbReference>
<dbReference type="Pfam" id="PF01330">
    <property type="entry name" value="RuvA_N"/>
    <property type="match status" value="1"/>
</dbReference>
<dbReference type="Proteomes" id="UP000824263">
    <property type="component" value="Unassembled WGS sequence"/>
</dbReference>
<dbReference type="SUPFAM" id="SSF47781">
    <property type="entry name" value="RuvA domain 2-like"/>
    <property type="match status" value="1"/>
</dbReference>
<evidence type="ECO:0000256" key="5">
    <source>
        <dbReference type="ARBA" id="ARBA00023204"/>
    </source>
</evidence>
<evidence type="ECO:0000256" key="4">
    <source>
        <dbReference type="ARBA" id="ARBA00023172"/>
    </source>
</evidence>
<comment type="similarity">
    <text evidence="6">Belongs to the RuvA family.</text>
</comment>
<dbReference type="InterPro" id="IPR011114">
    <property type="entry name" value="RuvA_C"/>
</dbReference>
<feature type="domain" description="Helix-hairpin-helix DNA-binding motif class 1" evidence="7">
    <location>
        <begin position="73"/>
        <end position="92"/>
    </location>
</feature>
<name>A0A9D1UDM4_9FIRM</name>
<dbReference type="NCBIfam" id="TIGR00084">
    <property type="entry name" value="ruvA"/>
    <property type="match status" value="1"/>
</dbReference>
<dbReference type="InterPro" id="IPR036267">
    <property type="entry name" value="RuvA_C_sf"/>
</dbReference>
<sequence>MIEFVRGELAAVEADKAVVDVDGIGFGVFMSGQALGMLPSVGEQVKIYTYLNVKEDAMQLYGFLTRDDLEIFRLLIGVSGIGPKGALGILTGLTPDELRFAVMSKDVKAISAAPGIGKKTAEKLILELKDKLRIEDVLDGVVSNGTTPGSASGGSGEVAGEAVQALVALGYGSTEALQAVKKIEIKEDMEVEEVLKAALKYVAF</sequence>
<evidence type="ECO:0000313" key="8">
    <source>
        <dbReference type="EMBL" id="HIW83952.1"/>
    </source>
</evidence>
<dbReference type="InterPro" id="IPR012340">
    <property type="entry name" value="NA-bd_OB-fold"/>
</dbReference>
<evidence type="ECO:0000256" key="1">
    <source>
        <dbReference type="ARBA" id="ARBA00022490"/>
    </source>
</evidence>
<keyword evidence="5 6" id="KW-0234">DNA repair</keyword>
<accession>A0A9D1UDM4</accession>
<dbReference type="SUPFAM" id="SSF46929">
    <property type="entry name" value="DNA helicase RuvA subunit, C-terminal domain"/>
    <property type="match status" value="1"/>
</dbReference>
<feature type="region of interest" description="Domain III" evidence="6">
    <location>
        <begin position="151"/>
        <end position="204"/>
    </location>
</feature>
<comment type="subcellular location">
    <subcellularLocation>
        <location evidence="6">Cytoplasm</location>
    </subcellularLocation>
</comment>
<dbReference type="InterPro" id="IPR000085">
    <property type="entry name" value="RuvA"/>
</dbReference>
<feature type="region of interest" description="Domain I" evidence="6">
    <location>
        <begin position="1"/>
        <end position="64"/>
    </location>
</feature>
<gene>
    <name evidence="6 8" type="primary">ruvA</name>
    <name evidence="8" type="ORF">H9873_06495</name>
</gene>
<protein>
    <recommendedName>
        <fullName evidence="6">Holliday junction branch migration complex subunit RuvA</fullName>
    </recommendedName>
</protein>
<comment type="subunit">
    <text evidence="6">Homotetramer. Forms an RuvA(8)-RuvB(12)-Holliday junction (HJ) complex. HJ DNA is sandwiched between 2 RuvA tetramers; dsDNA enters through RuvA and exits via RuvB. An RuvB hexamer assembles on each DNA strand where it exits the tetramer. Each RuvB hexamer is contacted by two RuvA subunits (via domain III) on 2 adjacent RuvB subunits; this complex drives branch migration. In the full resolvosome a probable DNA-RuvA(4)-RuvB(12)-RuvC(2) complex forms which resolves the HJ.</text>
</comment>
<feature type="region of interest" description="Domain II" evidence="6">
    <location>
        <begin position="65"/>
        <end position="142"/>
    </location>
</feature>